<dbReference type="Pfam" id="PF00892">
    <property type="entry name" value="EamA"/>
    <property type="match status" value="2"/>
</dbReference>
<reference evidence="3" key="1">
    <citation type="submission" date="2015-10" db="EMBL/GenBank/DDBJ databases">
        <authorList>
            <person name="Gilbert D.G."/>
        </authorList>
    </citation>
    <scope>NUCLEOTIDE SEQUENCE</scope>
</reference>
<feature type="transmembrane region" description="Helical" evidence="1">
    <location>
        <begin position="244"/>
        <end position="261"/>
    </location>
</feature>
<feature type="transmembrane region" description="Helical" evidence="1">
    <location>
        <begin position="187"/>
        <end position="206"/>
    </location>
</feature>
<proteinExistence type="predicted"/>
<feature type="domain" description="EamA" evidence="2">
    <location>
        <begin position="13"/>
        <end position="146"/>
    </location>
</feature>
<organism evidence="3">
    <name type="scientific">hydrothermal vent metagenome</name>
    <dbReference type="NCBI Taxonomy" id="652676"/>
    <lineage>
        <taxon>unclassified sequences</taxon>
        <taxon>metagenomes</taxon>
        <taxon>ecological metagenomes</taxon>
    </lineage>
</organism>
<evidence type="ECO:0000256" key="1">
    <source>
        <dbReference type="SAM" id="Phobius"/>
    </source>
</evidence>
<feature type="transmembrane region" description="Helical" evidence="1">
    <location>
        <begin position="44"/>
        <end position="62"/>
    </location>
</feature>
<dbReference type="AlphaFoldDB" id="A0A161K1L6"/>
<dbReference type="PANTHER" id="PTHR22911:SF135">
    <property type="entry name" value="BLR4310 PROTEIN"/>
    <property type="match status" value="1"/>
</dbReference>
<protein>
    <submittedName>
        <fullName evidence="3">Membrane protein</fullName>
    </submittedName>
</protein>
<accession>A0A161K1L6</accession>
<keyword evidence="1" id="KW-1133">Transmembrane helix</keyword>
<feature type="transmembrane region" description="Helical" evidence="1">
    <location>
        <begin position="130"/>
        <end position="149"/>
    </location>
</feature>
<name>A0A161K1L6_9ZZZZ</name>
<gene>
    <name evidence="3" type="ORF">MGWOODY_XGa1786</name>
</gene>
<dbReference type="EMBL" id="CZRL01000106">
    <property type="protein sequence ID" value="CUS54796.1"/>
    <property type="molecule type" value="Genomic_DNA"/>
</dbReference>
<keyword evidence="1" id="KW-0812">Transmembrane</keyword>
<feature type="transmembrane region" description="Helical" evidence="1">
    <location>
        <begin position="105"/>
        <end position="123"/>
    </location>
</feature>
<keyword evidence="1" id="KW-0472">Membrane</keyword>
<feature type="transmembrane region" description="Helical" evidence="1">
    <location>
        <begin position="74"/>
        <end position="99"/>
    </location>
</feature>
<feature type="domain" description="EamA" evidence="2">
    <location>
        <begin position="156"/>
        <end position="281"/>
    </location>
</feature>
<dbReference type="InterPro" id="IPR000620">
    <property type="entry name" value="EamA_dom"/>
</dbReference>
<dbReference type="SUPFAM" id="SSF103481">
    <property type="entry name" value="Multidrug resistance efflux transporter EmrE"/>
    <property type="match status" value="2"/>
</dbReference>
<dbReference type="PANTHER" id="PTHR22911">
    <property type="entry name" value="ACYL-MALONYL CONDENSING ENZYME-RELATED"/>
    <property type="match status" value="1"/>
</dbReference>
<evidence type="ECO:0000313" key="3">
    <source>
        <dbReference type="EMBL" id="CUS54796.1"/>
    </source>
</evidence>
<feature type="transmembrane region" description="Helical" evidence="1">
    <location>
        <begin position="212"/>
        <end position="232"/>
    </location>
</feature>
<dbReference type="InterPro" id="IPR037185">
    <property type="entry name" value="EmrE-like"/>
</dbReference>
<feature type="transmembrane region" description="Helical" evidence="1">
    <location>
        <begin position="155"/>
        <end position="175"/>
    </location>
</feature>
<sequence length="296" mass="32057">MDLLTTDRKLYHLGILLLIGSALFLSTSGIALRSIEQANGWQILFYRSIALSITVFLFLTYQKRRAVLDEFRGLGWNDVVMVIFFGTGMVAYVFALLYITVANALFILSSTPFIAGILGWIVLRERVAARTWFAIAVSMIGLVIMVGSGMASGHILGNLIAMYIPIAYAAMIVAVRRSKRESMLSAVCLGGIVAASLSALFVADYALTPRDLWISVYLGVFQVGVGFTLMVLGTRFVPAAQVGLLALVEPVLAPLWVWLGFGETPTAATLLGGAIIFSAIVSYSILNILKPQSSNY</sequence>
<feature type="transmembrane region" description="Helical" evidence="1">
    <location>
        <begin position="12"/>
        <end position="32"/>
    </location>
</feature>
<feature type="transmembrane region" description="Helical" evidence="1">
    <location>
        <begin position="267"/>
        <end position="289"/>
    </location>
</feature>
<evidence type="ECO:0000259" key="2">
    <source>
        <dbReference type="Pfam" id="PF00892"/>
    </source>
</evidence>
<dbReference type="GO" id="GO:0016020">
    <property type="term" value="C:membrane"/>
    <property type="evidence" value="ECO:0007669"/>
    <property type="project" value="InterPro"/>
</dbReference>